<evidence type="ECO:0000313" key="2">
    <source>
        <dbReference type="Proteomes" id="UP001311915"/>
    </source>
</evidence>
<dbReference type="EMBL" id="JAWPEI010000106">
    <property type="protein sequence ID" value="KAK4706305.1"/>
    <property type="molecule type" value="Genomic_DNA"/>
</dbReference>
<proteinExistence type="predicted"/>
<name>A0AAV9K0M1_9SOLN</name>
<protein>
    <submittedName>
        <fullName evidence="1">Uncharacterized protein</fullName>
    </submittedName>
</protein>
<dbReference type="Proteomes" id="UP001311915">
    <property type="component" value="Unassembled WGS sequence"/>
</dbReference>
<dbReference type="AlphaFoldDB" id="A0AAV9K0M1"/>
<organism evidence="1 2">
    <name type="scientific">Solanum pinnatisectum</name>
    <name type="common">tansyleaf nightshade</name>
    <dbReference type="NCBI Taxonomy" id="50273"/>
    <lineage>
        <taxon>Eukaryota</taxon>
        <taxon>Viridiplantae</taxon>
        <taxon>Streptophyta</taxon>
        <taxon>Embryophyta</taxon>
        <taxon>Tracheophyta</taxon>
        <taxon>Spermatophyta</taxon>
        <taxon>Magnoliopsida</taxon>
        <taxon>eudicotyledons</taxon>
        <taxon>Gunneridae</taxon>
        <taxon>Pentapetalae</taxon>
        <taxon>asterids</taxon>
        <taxon>lamiids</taxon>
        <taxon>Solanales</taxon>
        <taxon>Solanaceae</taxon>
        <taxon>Solanoideae</taxon>
        <taxon>Solaneae</taxon>
        <taxon>Solanum</taxon>
    </lineage>
</organism>
<reference evidence="1 2" key="1">
    <citation type="submission" date="2023-10" db="EMBL/GenBank/DDBJ databases">
        <title>Genome-Wide Identification Analysis in wild type Solanum Pinnatisectum Reveals Some Genes Defensing Phytophthora Infestans.</title>
        <authorList>
            <person name="Sun C."/>
        </authorList>
    </citation>
    <scope>NUCLEOTIDE SEQUENCE [LARGE SCALE GENOMIC DNA]</scope>
    <source>
        <strain evidence="1">LQN</strain>
        <tissue evidence="1">Leaf</tissue>
    </source>
</reference>
<keyword evidence="2" id="KW-1185">Reference proteome</keyword>
<gene>
    <name evidence="1" type="ORF">R3W88_034139</name>
</gene>
<comment type="caution">
    <text evidence="1">The sequence shown here is derived from an EMBL/GenBank/DDBJ whole genome shotgun (WGS) entry which is preliminary data.</text>
</comment>
<accession>A0AAV9K0M1</accession>
<evidence type="ECO:0000313" key="1">
    <source>
        <dbReference type="EMBL" id="KAK4706305.1"/>
    </source>
</evidence>
<sequence>MTDPTTPYPICQGHIMIPNDSLKTSENRTTIQHDEHIARFTQDIEDLLNELTWVRDLTNLSITLQSPQPKPRNIASNPLRFLSLDSQVPKHFPQQQPPPTNNNLPPTIHAYHRNFPPIYTPPQINHLPTLIMLLLLIHQFSIQKLASNSDYLRFSTE</sequence>